<dbReference type="PANTHER" id="PTHR13199">
    <property type="entry name" value="GH03947P"/>
    <property type="match status" value="1"/>
</dbReference>
<feature type="compositionally biased region" description="Polar residues" evidence="1">
    <location>
        <begin position="507"/>
        <end position="524"/>
    </location>
</feature>
<comment type="caution">
    <text evidence="3">The sequence shown here is derived from an EMBL/GenBank/DDBJ whole genome shotgun (WGS) entry which is preliminary data.</text>
</comment>
<dbReference type="EMBL" id="AJWJ01000001">
    <property type="protein sequence ID" value="KAF2078691.1"/>
    <property type="molecule type" value="Genomic_DNA"/>
</dbReference>
<evidence type="ECO:0000313" key="3">
    <source>
        <dbReference type="EMBL" id="KAF2078691.1"/>
    </source>
</evidence>
<feature type="region of interest" description="Disordered" evidence="1">
    <location>
        <begin position="547"/>
        <end position="574"/>
    </location>
</feature>
<feature type="region of interest" description="Disordered" evidence="1">
    <location>
        <begin position="373"/>
        <end position="443"/>
    </location>
</feature>
<organism evidence="3 4">
    <name type="scientific">Polysphondylium violaceum</name>
    <dbReference type="NCBI Taxonomy" id="133409"/>
    <lineage>
        <taxon>Eukaryota</taxon>
        <taxon>Amoebozoa</taxon>
        <taxon>Evosea</taxon>
        <taxon>Eumycetozoa</taxon>
        <taxon>Dictyostelia</taxon>
        <taxon>Dictyosteliales</taxon>
        <taxon>Dictyosteliaceae</taxon>
        <taxon>Polysphondylium</taxon>
    </lineage>
</organism>
<dbReference type="Pfam" id="PF13889">
    <property type="entry name" value="Chromosome_seg"/>
    <property type="match status" value="1"/>
</dbReference>
<feature type="compositionally biased region" description="Low complexity" evidence="1">
    <location>
        <begin position="8"/>
        <end position="27"/>
    </location>
</feature>
<feature type="compositionally biased region" description="Low complexity" evidence="1">
    <location>
        <begin position="217"/>
        <end position="229"/>
    </location>
</feature>
<feature type="compositionally biased region" description="Pro residues" evidence="1">
    <location>
        <begin position="202"/>
        <end position="212"/>
    </location>
</feature>
<feature type="compositionally biased region" description="Low complexity" evidence="1">
    <location>
        <begin position="383"/>
        <end position="409"/>
    </location>
</feature>
<name>A0A8J4UXN4_9MYCE</name>
<evidence type="ECO:0000259" key="2">
    <source>
        <dbReference type="SMART" id="SM01177"/>
    </source>
</evidence>
<dbReference type="InterPro" id="IPR051506">
    <property type="entry name" value="ATOS_Transcription_Regulators"/>
</dbReference>
<protein>
    <recommendedName>
        <fullName evidence="2">Atos-like conserved domain-containing protein</fullName>
    </recommendedName>
</protein>
<feature type="region of interest" description="Disordered" evidence="1">
    <location>
        <begin position="1"/>
        <end position="33"/>
    </location>
</feature>
<dbReference type="Proteomes" id="UP000695562">
    <property type="component" value="Unassembled WGS sequence"/>
</dbReference>
<feature type="region of interest" description="Disordered" evidence="1">
    <location>
        <begin position="200"/>
        <end position="229"/>
    </location>
</feature>
<reference evidence="3" key="1">
    <citation type="submission" date="2020-01" db="EMBL/GenBank/DDBJ databases">
        <title>Development of genomics and gene disruption for Polysphondylium violaceum indicates a role for the polyketide synthase stlB in stalk morphogenesis.</title>
        <authorList>
            <person name="Narita B."/>
            <person name="Kawabe Y."/>
            <person name="Kin K."/>
            <person name="Saito T."/>
            <person name="Gibbs R."/>
            <person name="Kuspa A."/>
            <person name="Muzny D."/>
            <person name="Queller D."/>
            <person name="Richards S."/>
            <person name="Strassman J."/>
            <person name="Sucgang R."/>
            <person name="Worley K."/>
            <person name="Schaap P."/>
        </authorList>
    </citation>
    <scope>NUCLEOTIDE SEQUENCE</scope>
    <source>
        <strain evidence="3">QSvi11</strain>
    </source>
</reference>
<dbReference type="Gene3D" id="3.30.900.10">
    <property type="entry name" value="HORMA domain"/>
    <property type="match status" value="1"/>
</dbReference>
<feature type="domain" description="Atos-like conserved" evidence="2">
    <location>
        <begin position="591"/>
        <end position="649"/>
    </location>
</feature>
<dbReference type="SMART" id="SM01177">
    <property type="entry name" value="DUF4210"/>
    <property type="match status" value="1"/>
</dbReference>
<accession>A0A8J4UXN4</accession>
<dbReference type="OrthoDB" id="8625101at2759"/>
<gene>
    <name evidence="3" type="ORF">CYY_000062</name>
</gene>
<feature type="region of interest" description="Disordered" evidence="1">
    <location>
        <begin position="493"/>
        <end position="528"/>
    </location>
</feature>
<dbReference type="InterPro" id="IPR025261">
    <property type="entry name" value="Atos-like_cons_dom"/>
</dbReference>
<evidence type="ECO:0000256" key="1">
    <source>
        <dbReference type="SAM" id="MobiDB-lite"/>
    </source>
</evidence>
<feature type="compositionally biased region" description="Low complexity" evidence="1">
    <location>
        <begin position="421"/>
        <end position="443"/>
    </location>
</feature>
<evidence type="ECO:0000313" key="4">
    <source>
        <dbReference type="Proteomes" id="UP000695562"/>
    </source>
</evidence>
<keyword evidence="4" id="KW-1185">Reference proteome</keyword>
<dbReference type="PANTHER" id="PTHR13199:SF11">
    <property type="entry name" value="PROTEIN ATOSSA"/>
    <property type="match status" value="1"/>
</dbReference>
<sequence>MPTTIVDHQQQQQQQQHHQQQQQQQQQGSLTNKDIKMSESNSMDESDPSLYQLLQTAIQLIYQTRSRKASSHVHNNHPLYRGDHLSVVQDIFNVKSIEGGTFQTKQLLKTDLDILETKDINLDYVEINEINRDLSLWCEHIQSSPLKFDIFVCQSNPQTDEFTHTLLERWMFSYTKKPLDLSFMNLNVNEDPNRMDFIMSPPSNPATPPPSKFKPDNNNMNQQQQQQQQPFQLYSNHHHHLQSSMLIKSLYYFLHSMPLYSTLQSLGQDIKIKYGVSKHFPPPLNFKPQDFTNLVKLNFPTHDTSQGTITLSVQFPNIPIANNTFDSSNSFIVIYPSRSCTNNLLCHNIPLGGVGSGNVKSSSLVNVAATPAAVEKKQQQNDRPSSPSSAPISIRKSAPNSPLLSSSNQPSPPQTTRNIDIKSNNNCNSNNNNNNIINNNNGFNQQQQHINQNNSITLSPTFFNNHQNILLSLESLTPPSLSSFSPIQSHFKSFGSQNSPASPPFNSPTKFNSNGNATNNILSPPSSPYRVGHRPLFFDGLSPSSLYNGYSRQQQQQQQQQHIHSPLSPSQYHSQEQLHHHFNQYQNHHMSFGSFQESLLTGNMGNTPSTVFDGYLADLGVSGKDYIPPHKKISFSAMYYHIDHETPYVADIDLGKKGYRVPSKGLIQLTLFNPHHTPIKTFLVNFDLSDMGQDTKTFIRQKILSFEINNNQSNNQNNNNNNNNILSSPLSLSSPMKFQNSNNSNNLLKYAIHLRFICKKKKKYLYKNIRVVFPNRIPDEMEQLKVIYEYPPDPKYFPFFDNS</sequence>
<proteinExistence type="predicted"/>
<dbReference type="Pfam" id="PF13915">
    <property type="entry name" value="DUF4210"/>
    <property type="match status" value="1"/>
</dbReference>
<dbReference type="InterPro" id="IPR033473">
    <property type="entry name" value="Atos-like_C"/>
</dbReference>
<dbReference type="InterPro" id="IPR036570">
    <property type="entry name" value="HORMA_dom_sf"/>
</dbReference>
<dbReference type="AlphaFoldDB" id="A0A8J4UXN4"/>